<dbReference type="AlphaFoldDB" id="A0A1G7PQL2"/>
<keyword evidence="1" id="KW-1133">Transmembrane helix</keyword>
<dbReference type="Proteomes" id="UP000199355">
    <property type="component" value="Unassembled WGS sequence"/>
</dbReference>
<sequence length="409" mass="46230">MKILTEAAFLRRFFAILLGLILAACLIIVPYTCWWLHSSGDLAVERAVKSQASGRFALFGSGVSQDFVDYKLQLYAAVKPEVVALGSSRVMQFRGAYFRKSFLNVGGTAGNLPVLRSTLDAMLRLHRPEAVILGLDFWWFMPQWNPDPFKEEPPTSGSYVYNLDSLKKPWTWLLEGKISWRDLLGPVLPRSLGGFRDDRYGIMAQQTDDGFGSDGSWYYTGEITGQKRPFDYRFEDTLKQVRYGIKAFAPSPPLKDSRDVGGISTAHLDAFAEIYCRLKARGIATYVFIAPLSATVLDALRAREADYPHLFRLRDALLARGVDVMDFTDPRTFASGDCEFVDGFHGGEVAYARILRDMADRWSSLLAFVDMGKINDVIRDWRGHALVPDPRLTDRPEADFMRFNCPKRQ</sequence>
<reference evidence="3" key="1">
    <citation type="submission" date="2016-10" db="EMBL/GenBank/DDBJ databases">
        <authorList>
            <person name="Varghese N."/>
            <person name="Submissions S."/>
        </authorList>
    </citation>
    <scope>NUCLEOTIDE SEQUENCE [LARGE SCALE GENOMIC DNA]</scope>
    <source>
        <strain evidence="3">KHC7</strain>
    </source>
</reference>
<protein>
    <submittedName>
        <fullName evidence="2">Uncharacterized protein</fullName>
    </submittedName>
</protein>
<organism evidence="2 3">
    <name type="scientific">Desulfovibrio legallii</name>
    <dbReference type="NCBI Taxonomy" id="571438"/>
    <lineage>
        <taxon>Bacteria</taxon>
        <taxon>Pseudomonadati</taxon>
        <taxon>Thermodesulfobacteriota</taxon>
        <taxon>Desulfovibrionia</taxon>
        <taxon>Desulfovibrionales</taxon>
        <taxon>Desulfovibrionaceae</taxon>
        <taxon>Desulfovibrio</taxon>
    </lineage>
</organism>
<dbReference type="STRING" id="571438.SAMN05192586_1174"/>
<keyword evidence="3" id="KW-1185">Reference proteome</keyword>
<accession>A0A1G7PQL2</accession>
<dbReference type="RefSeq" id="WP_092154686.1">
    <property type="nucleotide sequence ID" value="NZ_FNBX01000017.1"/>
</dbReference>
<feature type="transmembrane region" description="Helical" evidence="1">
    <location>
        <begin position="12"/>
        <end position="37"/>
    </location>
</feature>
<proteinExistence type="predicted"/>
<keyword evidence="1" id="KW-0812">Transmembrane</keyword>
<gene>
    <name evidence="2" type="ORF">SAMN05192586_1174</name>
</gene>
<name>A0A1G7PQL2_9BACT</name>
<keyword evidence="1" id="KW-0472">Membrane</keyword>
<dbReference type="OrthoDB" id="1835489at2"/>
<evidence type="ECO:0000313" key="2">
    <source>
        <dbReference type="EMBL" id="SDF88622.1"/>
    </source>
</evidence>
<evidence type="ECO:0000256" key="1">
    <source>
        <dbReference type="SAM" id="Phobius"/>
    </source>
</evidence>
<dbReference type="PROSITE" id="PS51257">
    <property type="entry name" value="PROKAR_LIPOPROTEIN"/>
    <property type="match status" value="1"/>
</dbReference>
<evidence type="ECO:0000313" key="3">
    <source>
        <dbReference type="Proteomes" id="UP000199355"/>
    </source>
</evidence>
<dbReference type="EMBL" id="FNBX01000017">
    <property type="protein sequence ID" value="SDF88622.1"/>
    <property type="molecule type" value="Genomic_DNA"/>
</dbReference>